<reference evidence="3" key="1">
    <citation type="journal article" date="2014" name="Int. J. Syst. Evol. Microbiol.">
        <title>Complete genome sequence of Corynebacterium casei LMG S-19264T (=DSM 44701T), isolated from a smear-ripened cheese.</title>
        <authorList>
            <consortium name="US DOE Joint Genome Institute (JGI-PGF)"/>
            <person name="Walter F."/>
            <person name="Albersmeier A."/>
            <person name="Kalinowski J."/>
            <person name="Ruckert C."/>
        </authorList>
    </citation>
    <scope>NUCLEOTIDE SEQUENCE</scope>
    <source>
        <strain evidence="3">JCM 4646</strain>
    </source>
</reference>
<keyword evidence="4" id="KW-1185">Reference proteome</keyword>
<protein>
    <submittedName>
        <fullName evidence="3">Uncharacterized protein</fullName>
    </submittedName>
</protein>
<keyword evidence="2" id="KW-0472">Membrane</keyword>
<feature type="compositionally biased region" description="Pro residues" evidence="1">
    <location>
        <begin position="1"/>
        <end position="18"/>
    </location>
</feature>
<dbReference type="Proteomes" id="UP000617734">
    <property type="component" value="Unassembled WGS sequence"/>
</dbReference>
<feature type="transmembrane region" description="Helical" evidence="2">
    <location>
        <begin position="98"/>
        <end position="122"/>
    </location>
</feature>
<keyword evidence="2" id="KW-1133">Transmembrane helix</keyword>
<accession>A0A919FFY4</accession>
<evidence type="ECO:0000313" key="4">
    <source>
        <dbReference type="Proteomes" id="UP000617734"/>
    </source>
</evidence>
<dbReference type="AlphaFoldDB" id="A0A919FFY4"/>
<feature type="compositionally biased region" description="Basic and acidic residues" evidence="1">
    <location>
        <begin position="19"/>
        <end position="28"/>
    </location>
</feature>
<dbReference type="EMBL" id="BNBO01000005">
    <property type="protein sequence ID" value="GHH64246.1"/>
    <property type="molecule type" value="Genomic_DNA"/>
</dbReference>
<feature type="region of interest" description="Disordered" evidence="1">
    <location>
        <begin position="1"/>
        <end position="31"/>
    </location>
</feature>
<evidence type="ECO:0000313" key="3">
    <source>
        <dbReference type="EMBL" id="GHH64246.1"/>
    </source>
</evidence>
<comment type="caution">
    <text evidence="3">The sequence shown here is derived from an EMBL/GenBank/DDBJ whole genome shotgun (WGS) entry which is preliminary data.</text>
</comment>
<sequence>MRPTPPGGGTPTRVGPPPARDRLGDRTRARPNRGLKKIFRAAPGTATLAPVPTPQDVYETHFGWTGRSTRKAVTNAVCALTGLVAIAIGAVVRGTAGLVLVALGALALLTAGASLALTTAAVRGGRTALRVDRDGILLGGYPLRYQGTSALVPWGDIVGVELWVQRTGTMSYVGLHRIEGAPDLPDATTDPRALQVTERAAGRPIALVTASRPIHHWELDVRQLLTTIARHAPQVVITVDPAFPGGA</sequence>
<evidence type="ECO:0000256" key="1">
    <source>
        <dbReference type="SAM" id="MobiDB-lite"/>
    </source>
</evidence>
<gene>
    <name evidence="3" type="ORF">GCM10018781_15000</name>
</gene>
<evidence type="ECO:0000256" key="2">
    <source>
        <dbReference type="SAM" id="Phobius"/>
    </source>
</evidence>
<keyword evidence="2" id="KW-0812">Transmembrane</keyword>
<name>A0A919FFY4_9ACTN</name>
<proteinExistence type="predicted"/>
<feature type="transmembrane region" description="Helical" evidence="2">
    <location>
        <begin position="72"/>
        <end position="92"/>
    </location>
</feature>
<reference evidence="3" key="2">
    <citation type="submission" date="2020-09" db="EMBL/GenBank/DDBJ databases">
        <authorList>
            <person name="Sun Q."/>
            <person name="Ohkuma M."/>
        </authorList>
    </citation>
    <scope>NUCLEOTIDE SEQUENCE</scope>
    <source>
        <strain evidence="3">JCM 4646</strain>
    </source>
</reference>
<organism evidence="3 4">
    <name type="scientific">Kitasatospora indigofera</name>
    <dbReference type="NCBI Taxonomy" id="67307"/>
    <lineage>
        <taxon>Bacteria</taxon>
        <taxon>Bacillati</taxon>
        <taxon>Actinomycetota</taxon>
        <taxon>Actinomycetes</taxon>
        <taxon>Kitasatosporales</taxon>
        <taxon>Streptomycetaceae</taxon>
        <taxon>Kitasatospora</taxon>
    </lineage>
</organism>